<organism evidence="3 4">
    <name type="scientific">Pararge aegeria aegeria</name>
    <dbReference type="NCBI Taxonomy" id="348720"/>
    <lineage>
        <taxon>Eukaryota</taxon>
        <taxon>Metazoa</taxon>
        <taxon>Ecdysozoa</taxon>
        <taxon>Arthropoda</taxon>
        <taxon>Hexapoda</taxon>
        <taxon>Insecta</taxon>
        <taxon>Pterygota</taxon>
        <taxon>Neoptera</taxon>
        <taxon>Endopterygota</taxon>
        <taxon>Lepidoptera</taxon>
        <taxon>Glossata</taxon>
        <taxon>Ditrysia</taxon>
        <taxon>Papilionoidea</taxon>
        <taxon>Nymphalidae</taxon>
        <taxon>Satyrinae</taxon>
        <taxon>Satyrini</taxon>
        <taxon>Parargina</taxon>
        <taxon>Pararge</taxon>
    </lineage>
</organism>
<dbReference type="EMBL" id="CAKXAJ010016209">
    <property type="protein sequence ID" value="CAH2216632.1"/>
    <property type="molecule type" value="Genomic_DNA"/>
</dbReference>
<evidence type="ECO:0000256" key="2">
    <source>
        <dbReference type="SAM" id="SignalP"/>
    </source>
</evidence>
<feature type="compositionally biased region" description="Polar residues" evidence="1">
    <location>
        <begin position="42"/>
        <end position="60"/>
    </location>
</feature>
<keyword evidence="2" id="KW-0732">Signal</keyword>
<proteinExistence type="predicted"/>
<comment type="caution">
    <text evidence="3">The sequence shown here is derived from an EMBL/GenBank/DDBJ whole genome shotgun (WGS) entry which is preliminary data.</text>
</comment>
<feature type="compositionally biased region" description="Basic and acidic residues" evidence="1">
    <location>
        <begin position="70"/>
        <end position="79"/>
    </location>
</feature>
<evidence type="ECO:0000313" key="3">
    <source>
        <dbReference type="EMBL" id="CAH2216632.1"/>
    </source>
</evidence>
<reference evidence="3" key="1">
    <citation type="submission" date="2022-03" db="EMBL/GenBank/DDBJ databases">
        <authorList>
            <person name="Lindestad O."/>
        </authorList>
    </citation>
    <scope>NUCLEOTIDE SEQUENCE</scope>
</reference>
<feature type="chain" id="PRO_5035788365" evidence="2">
    <location>
        <begin position="18"/>
        <end position="108"/>
    </location>
</feature>
<name>A0A8S4QPF3_9NEOP</name>
<keyword evidence="4" id="KW-1185">Reference proteome</keyword>
<gene>
    <name evidence="3" type="primary">jg12676</name>
    <name evidence="3" type="ORF">PAEG_LOCUS4622</name>
</gene>
<evidence type="ECO:0000256" key="1">
    <source>
        <dbReference type="SAM" id="MobiDB-lite"/>
    </source>
</evidence>
<feature type="signal peptide" evidence="2">
    <location>
        <begin position="1"/>
        <end position="17"/>
    </location>
</feature>
<dbReference type="AlphaFoldDB" id="A0A8S4QPF3"/>
<dbReference type="Proteomes" id="UP000838756">
    <property type="component" value="Unassembled WGS sequence"/>
</dbReference>
<accession>A0A8S4QPF3</accession>
<protein>
    <submittedName>
        <fullName evidence="3">Jg12676 protein</fullName>
    </submittedName>
</protein>
<sequence>MKCGIFIIFLAIFAVHCQPYCGEVETTPSISKNDTGPVLFPRNNQPDTPSDQPNYSTSFQPEAYMPIDYSKGDKLKTDSPKTGPSSRGPVLFPDNKPSTQKRNEVTHC</sequence>
<evidence type="ECO:0000313" key="4">
    <source>
        <dbReference type="Proteomes" id="UP000838756"/>
    </source>
</evidence>
<feature type="region of interest" description="Disordered" evidence="1">
    <location>
        <begin position="26"/>
        <end position="108"/>
    </location>
</feature>